<evidence type="ECO:0000256" key="3">
    <source>
        <dbReference type="ARBA" id="ARBA00022737"/>
    </source>
</evidence>
<dbReference type="PANTHER" id="PTHR12352">
    <property type="entry name" value="SECRETED MODULAR CALCIUM-BINDING PROTEIN"/>
    <property type="match status" value="1"/>
</dbReference>
<dbReference type="FunFam" id="4.10.800.10:FF:000001">
    <property type="entry name" value="Testican-3 isoform 2"/>
    <property type="match status" value="1"/>
</dbReference>
<keyword evidence="3" id="KW-0677">Repeat</keyword>
<feature type="disulfide bond" evidence="6">
    <location>
        <begin position="50"/>
        <end position="57"/>
    </location>
</feature>
<accession>A0A7N8WXI5</accession>
<dbReference type="AlphaFoldDB" id="A0A7N8WXI5"/>
<dbReference type="PANTHER" id="PTHR12352:SF3">
    <property type="entry name" value="NIDOGEN-2"/>
    <property type="match status" value="1"/>
</dbReference>
<dbReference type="InParanoid" id="A0A7N8WXI5"/>
<evidence type="ECO:0000256" key="4">
    <source>
        <dbReference type="ARBA" id="ARBA00023157"/>
    </source>
</evidence>
<comment type="caution">
    <text evidence="6">Lacks conserved residue(s) required for the propagation of feature annotation.</text>
</comment>
<dbReference type="Gene3D" id="4.10.800.10">
    <property type="entry name" value="Thyroglobulin type-1"/>
    <property type="match status" value="1"/>
</dbReference>
<proteinExistence type="predicted"/>
<organism evidence="9 10">
    <name type="scientific">Mastacembelus armatus</name>
    <name type="common">zig-zag eel</name>
    <dbReference type="NCBI Taxonomy" id="205130"/>
    <lineage>
        <taxon>Eukaryota</taxon>
        <taxon>Metazoa</taxon>
        <taxon>Chordata</taxon>
        <taxon>Craniata</taxon>
        <taxon>Vertebrata</taxon>
        <taxon>Euteleostomi</taxon>
        <taxon>Actinopterygii</taxon>
        <taxon>Neopterygii</taxon>
        <taxon>Teleostei</taxon>
        <taxon>Neoteleostei</taxon>
        <taxon>Acanthomorphata</taxon>
        <taxon>Anabantaria</taxon>
        <taxon>Synbranchiformes</taxon>
        <taxon>Mastacembelidae</taxon>
        <taxon>Mastacembelus</taxon>
    </lineage>
</organism>
<dbReference type="Proteomes" id="UP000261640">
    <property type="component" value="Unplaced"/>
</dbReference>
<sequence>MKSSAEPTRPKTHCELHRDSVQTTSPEGYPIPGAFVPQCDDNGQYTAQQCHGSTGHCWCVDGTGKEKPGTRTPPGAAPVDCYKPGETVRTIHQMMMVVIICNAKCKAHTEQLILFKIKFWLAVISIIHDVPQTSL</sequence>
<feature type="region of interest" description="Disordered" evidence="7">
    <location>
        <begin position="1"/>
        <end position="28"/>
    </location>
</feature>
<evidence type="ECO:0000313" key="9">
    <source>
        <dbReference type="Ensembl" id="ENSMAMP00000040824.1"/>
    </source>
</evidence>
<keyword evidence="2" id="KW-0964">Secreted</keyword>
<reference evidence="9" key="2">
    <citation type="submission" date="2025-09" db="UniProtKB">
        <authorList>
            <consortium name="Ensembl"/>
        </authorList>
    </citation>
    <scope>IDENTIFICATION</scope>
</reference>
<dbReference type="SUPFAM" id="SSF57610">
    <property type="entry name" value="Thyroglobulin type-1 domain"/>
    <property type="match status" value="1"/>
</dbReference>
<dbReference type="InterPro" id="IPR051950">
    <property type="entry name" value="Dev_reg/Prot_inhib"/>
</dbReference>
<reference evidence="9" key="1">
    <citation type="submission" date="2025-08" db="UniProtKB">
        <authorList>
            <consortium name="Ensembl"/>
        </authorList>
    </citation>
    <scope>IDENTIFICATION</scope>
</reference>
<evidence type="ECO:0000256" key="5">
    <source>
        <dbReference type="ARBA" id="ARBA00023180"/>
    </source>
</evidence>
<evidence type="ECO:0000256" key="1">
    <source>
        <dbReference type="ARBA" id="ARBA00004613"/>
    </source>
</evidence>
<dbReference type="InterPro" id="IPR036857">
    <property type="entry name" value="Thyroglobulin_1_sf"/>
</dbReference>
<keyword evidence="5" id="KW-0325">Glycoprotein</keyword>
<feature type="compositionally biased region" description="Basic and acidic residues" evidence="7">
    <location>
        <begin position="8"/>
        <end position="20"/>
    </location>
</feature>
<evidence type="ECO:0000313" key="10">
    <source>
        <dbReference type="Proteomes" id="UP000261640"/>
    </source>
</evidence>
<dbReference type="PROSITE" id="PS00484">
    <property type="entry name" value="THYROGLOBULIN_1_1"/>
    <property type="match status" value="1"/>
</dbReference>
<dbReference type="Ensembl" id="ENSMAMT00000038389.1">
    <property type="protein sequence ID" value="ENSMAMP00000040824.1"/>
    <property type="gene ID" value="ENSMAMG00000028696.1"/>
</dbReference>
<evidence type="ECO:0000256" key="6">
    <source>
        <dbReference type="PROSITE-ProRule" id="PRU00500"/>
    </source>
</evidence>
<dbReference type="SMART" id="SM00211">
    <property type="entry name" value="TY"/>
    <property type="match status" value="1"/>
</dbReference>
<evidence type="ECO:0000259" key="8">
    <source>
        <dbReference type="PROSITE" id="PS51162"/>
    </source>
</evidence>
<dbReference type="PROSITE" id="PS51162">
    <property type="entry name" value="THYROGLOBULIN_1_2"/>
    <property type="match status" value="1"/>
</dbReference>
<evidence type="ECO:0000256" key="7">
    <source>
        <dbReference type="SAM" id="MobiDB-lite"/>
    </source>
</evidence>
<comment type="subcellular location">
    <subcellularLocation>
        <location evidence="1">Secreted</location>
    </subcellularLocation>
</comment>
<dbReference type="InterPro" id="IPR000716">
    <property type="entry name" value="Thyroglobulin_1"/>
</dbReference>
<dbReference type="GO" id="GO:0005615">
    <property type="term" value="C:extracellular space"/>
    <property type="evidence" value="ECO:0007669"/>
    <property type="project" value="TreeGrafter"/>
</dbReference>
<dbReference type="GeneTree" id="ENSGT00990000203744"/>
<name>A0A7N8WXI5_9TELE</name>
<dbReference type="CDD" id="cd00191">
    <property type="entry name" value="TY"/>
    <property type="match status" value="1"/>
</dbReference>
<keyword evidence="10" id="KW-1185">Reference proteome</keyword>
<dbReference type="Pfam" id="PF00086">
    <property type="entry name" value="Thyroglobulin_1"/>
    <property type="match status" value="1"/>
</dbReference>
<protein>
    <recommendedName>
        <fullName evidence="8">Thyroglobulin type-1 domain-containing protein</fullName>
    </recommendedName>
</protein>
<keyword evidence="4 6" id="KW-1015">Disulfide bond</keyword>
<evidence type="ECO:0000256" key="2">
    <source>
        <dbReference type="ARBA" id="ARBA00022525"/>
    </source>
</evidence>
<feature type="domain" description="Thyroglobulin type-1" evidence="8">
    <location>
        <begin position="11"/>
        <end position="81"/>
    </location>
</feature>